<accession>A0A0D3EYR4</accession>
<evidence type="ECO:0000313" key="1">
    <source>
        <dbReference type="EnsemblPlants" id="OBART01G44090.1"/>
    </source>
</evidence>
<dbReference type="PaxDb" id="65489-OBART01G44090.1"/>
<proteinExistence type="predicted"/>
<dbReference type="AlphaFoldDB" id="A0A0D3EYR4"/>
<dbReference type="HOGENOM" id="CLU_2964493_0_0_1"/>
<dbReference type="Proteomes" id="UP000026960">
    <property type="component" value="Chromosome 1"/>
</dbReference>
<name>A0A0D3EYR4_9ORYZ</name>
<keyword evidence="2" id="KW-1185">Reference proteome</keyword>
<reference evidence="1" key="2">
    <citation type="submission" date="2015-03" db="UniProtKB">
        <authorList>
            <consortium name="EnsemblPlants"/>
        </authorList>
    </citation>
    <scope>IDENTIFICATION</scope>
</reference>
<dbReference type="Gramene" id="OBART01G44090.1">
    <property type="protein sequence ID" value="OBART01G44090.1"/>
    <property type="gene ID" value="OBART01G44090"/>
</dbReference>
<evidence type="ECO:0000313" key="2">
    <source>
        <dbReference type="Proteomes" id="UP000026960"/>
    </source>
</evidence>
<organism evidence="1">
    <name type="scientific">Oryza barthii</name>
    <dbReference type="NCBI Taxonomy" id="65489"/>
    <lineage>
        <taxon>Eukaryota</taxon>
        <taxon>Viridiplantae</taxon>
        <taxon>Streptophyta</taxon>
        <taxon>Embryophyta</taxon>
        <taxon>Tracheophyta</taxon>
        <taxon>Spermatophyta</taxon>
        <taxon>Magnoliopsida</taxon>
        <taxon>Liliopsida</taxon>
        <taxon>Poales</taxon>
        <taxon>Poaceae</taxon>
        <taxon>BOP clade</taxon>
        <taxon>Oryzoideae</taxon>
        <taxon>Oryzeae</taxon>
        <taxon>Oryzinae</taxon>
        <taxon>Oryza</taxon>
    </lineage>
</organism>
<dbReference type="EnsemblPlants" id="OBART01G44090.1">
    <property type="protein sequence ID" value="OBART01G44090.1"/>
    <property type="gene ID" value="OBART01G44090"/>
</dbReference>
<protein>
    <submittedName>
        <fullName evidence="1">Uncharacterized protein</fullName>
    </submittedName>
</protein>
<sequence length="59" mass="6517">MSCQCQSNIWTYLKSEHWASTAVCVDAEDLTTQPASLVLLLLEAGWKMQKKCLSLGVVS</sequence>
<reference evidence="1" key="1">
    <citation type="journal article" date="2009" name="Rice">
        <title>De Novo Next Generation Sequencing of Plant Genomes.</title>
        <authorList>
            <person name="Rounsley S."/>
            <person name="Marri P.R."/>
            <person name="Yu Y."/>
            <person name="He R."/>
            <person name="Sisneros N."/>
            <person name="Goicoechea J.L."/>
            <person name="Lee S.J."/>
            <person name="Angelova A."/>
            <person name="Kudrna D."/>
            <person name="Luo M."/>
            <person name="Affourtit J."/>
            <person name="Desany B."/>
            <person name="Knight J."/>
            <person name="Niazi F."/>
            <person name="Egholm M."/>
            <person name="Wing R.A."/>
        </authorList>
    </citation>
    <scope>NUCLEOTIDE SEQUENCE [LARGE SCALE GENOMIC DNA]</scope>
    <source>
        <strain evidence="1">cv. IRGC 105608</strain>
    </source>
</reference>